<dbReference type="EMBL" id="CAEKKB010000008">
    <property type="protein sequence ID" value="CAB4319459.1"/>
    <property type="molecule type" value="Genomic_DNA"/>
</dbReference>
<dbReference type="Proteomes" id="UP000507222">
    <property type="component" value="Unassembled WGS sequence"/>
</dbReference>
<gene>
    <name evidence="2" type="ORF">CURHAP_LOCUS47475</name>
    <name evidence="3" type="ORF">ORAREDHAP_LOCUS46782</name>
</gene>
<dbReference type="EMBL" id="CAEKDK010000008">
    <property type="protein sequence ID" value="CAB4289095.1"/>
    <property type="molecule type" value="Genomic_DNA"/>
</dbReference>
<organism evidence="2 4">
    <name type="scientific">Prunus armeniaca</name>
    <name type="common">Apricot</name>
    <name type="synonym">Armeniaca vulgaris</name>
    <dbReference type="NCBI Taxonomy" id="36596"/>
    <lineage>
        <taxon>Eukaryota</taxon>
        <taxon>Viridiplantae</taxon>
        <taxon>Streptophyta</taxon>
        <taxon>Embryophyta</taxon>
        <taxon>Tracheophyta</taxon>
        <taxon>Spermatophyta</taxon>
        <taxon>Magnoliopsida</taxon>
        <taxon>eudicotyledons</taxon>
        <taxon>Gunneridae</taxon>
        <taxon>Pentapetalae</taxon>
        <taxon>rosids</taxon>
        <taxon>fabids</taxon>
        <taxon>Rosales</taxon>
        <taxon>Rosaceae</taxon>
        <taxon>Amygdaloideae</taxon>
        <taxon>Amygdaleae</taxon>
        <taxon>Prunus</taxon>
    </lineage>
</organism>
<feature type="compositionally biased region" description="Polar residues" evidence="1">
    <location>
        <begin position="19"/>
        <end position="30"/>
    </location>
</feature>
<evidence type="ECO:0000313" key="4">
    <source>
        <dbReference type="Proteomes" id="UP000507222"/>
    </source>
</evidence>
<proteinExistence type="predicted"/>
<evidence type="ECO:0000256" key="1">
    <source>
        <dbReference type="SAM" id="MobiDB-lite"/>
    </source>
</evidence>
<protein>
    <submittedName>
        <fullName evidence="2">Uncharacterized protein</fullName>
    </submittedName>
</protein>
<reference evidence="5" key="1">
    <citation type="journal article" date="2020" name="Genome Biol.">
        <title>Gamete binning: chromosome-level and haplotype-resolved genome assembly enabled by high-throughput single-cell sequencing of gamete genomes.</title>
        <authorList>
            <person name="Campoy J.A."/>
            <person name="Sun H."/>
            <person name="Goel M."/>
            <person name="Jiao W.-B."/>
            <person name="Folz-Donahue K."/>
            <person name="Wang N."/>
            <person name="Rubio M."/>
            <person name="Liu C."/>
            <person name="Kukat C."/>
            <person name="Ruiz D."/>
            <person name="Huettel B."/>
            <person name="Schneeberger K."/>
        </authorList>
    </citation>
    <scope>NUCLEOTIDE SEQUENCE [LARGE SCALE GENOMIC DNA]</scope>
    <source>
        <strain evidence="5">cv. Rojo Pasion</strain>
    </source>
</reference>
<accession>A0A6J5VP48</accession>
<evidence type="ECO:0000313" key="3">
    <source>
        <dbReference type="EMBL" id="CAB4319459.1"/>
    </source>
</evidence>
<feature type="region of interest" description="Disordered" evidence="1">
    <location>
        <begin position="1"/>
        <end position="59"/>
    </location>
</feature>
<name>A0A6J5VP48_PRUAR</name>
<dbReference type="Proteomes" id="UP000507245">
    <property type="component" value="Unassembled WGS sequence"/>
</dbReference>
<evidence type="ECO:0000313" key="2">
    <source>
        <dbReference type="EMBL" id="CAB4289095.1"/>
    </source>
</evidence>
<reference evidence="2 4" key="2">
    <citation type="submission" date="2020-05" db="EMBL/GenBank/DDBJ databases">
        <authorList>
            <person name="Campoy J."/>
            <person name="Schneeberger K."/>
            <person name="Spophaly S."/>
        </authorList>
    </citation>
    <scope>NUCLEOTIDE SEQUENCE [LARGE SCALE GENOMIC DNA]</scope>
    <source>
        <strain evidence="2">PruArmRojPasFocal</strain>
    </source>
</reference>
<dbReference type="AlphaFoldDB" id="A0A6J5VP48"/>
<feature type="compositionally biased region" description="Basic residues" evidence="1">
    <location>
        <begin position="48"/>
        <end position="59"/>
    </location>
</feature>
<evidence type="ECO:0000313" key="5">
    <source>
        <dbReference type="Proteomes" id="UP000507245"/>
    </source>
</evidence>
<sequence length="143" mass="15583">MKNHHSYPTRLKPFPEENANASFPEANTSNHGRGRGRGWGRGHDRARGHGCGRGRGRGRGCSHACNHARGCGRAIFSTLIRSSSSDGVEISVLVNLLCVKITTIIIKVTICALILQRNGSPILFYFCSPSLGNSEFLYFLGLL</sequence>
<keyword evidence="5" id="KW-1185">Reference proteome</keyword>